<dbReference type="AlphaFoldDB" id="A0A756I0Q9"/>
<evidence type="ECO:0000256" key="1">
    <source>
        <dbReference type="SAM" id="MobiDB-lite"/>
    </source>
</evidence>
<protein>
    <recommendedName>
        <fullName evidence="3">Phage protein</fullName>
    </recommendedName>
</protein>
<comment type="caution">
    <text evidence="2">The sequence shown here is derived from an EMBL/GenBank/DDBJ whole genome shotgun (WGS) entry which is preliminary data.</text>
</comment>
<proteinExistence type="predicted"/>
<name>A0A756I0Q9_SALER</name>
<gene>
    <name evidence="2" type="ORF">G8O67_003445</name>
</gene>
<sequence>MSLIIFEQQVSTAATELVNQRVQEFNAASGGSLVLGNGDHIGDYIERTSWQLIGGLAQRRNAYGSGTLTPQELGQILDRMVKIDGRVGPITVTPTMMKRLGKDVSEAAAVVAAQAATAMIQDYLNTVGSALKTAISTNKKAVTDLSGAKNSPTSPSLRGLNKGTRPFGDAYSRLIAWVMTGAAFNDFTDESLNNAERLFQIGNVTIKQDSMGRRFVISDIPALMDGNLQHILGLTLGAGAVQTAPLSMKAQDVLGQENLKALMQGEYDFTIGIKGYQWATDKIKSPTNEQISTAANWGQIATDVKDTAGVIVTFGEKGAVAAASQP</sequence>
<evidence type="ECO:0008006" key="3">
    <source>
        <dbReference type="Google" id="ProtNLM"/>
    </source>
</evidence>
<reference evidence="2" key="2">
    <citation type="submission" date="2020-02" db="EMBL/GenBank/DDBJ databases">
        <authorList>
            <consortium name="NCBI Pathogen Detection Project"/>
        </authorList>
    </citation>
    <scope>NUCLEOTIDE SEQUENCE</scope>
    <source>
        <strain evidence="2">MA.CK_00/00002125</strain>
    </source>
</reference>
<feature type="region of interest" description="Disordered" evidence="1">
    <location>
        <begin position="143"/>
        <end position="162"/>
    </location>
</feature>
<dbReference type="Pfam" id="PF20036">
    <property type="entry name" value="Gp13-like"/>
    <property type="match status" value="1"/>
</dbReference>
<accession>A0A756I0Q9</accession>
<evidence type="ECO:0000313" key="2">
    <source>
        <dbReference type="EMBL" id="HAG0016124.1"/>
    </source>
</evidence>
<dbReference type="InterPro" id="IPR045404">
    <property type="entry name" value="Gp13-like"/>
</dbReference>
<organism evidence="2">
    <name type="scientific">Salmonella enterica</name>
    <name type="common">Salmonella choleraesuis</name>
    <dbReference type="NCBI Taxonomy" id="28901"/>
    <lineage>
        <taxon>Bacteria</taxon>
        <taxon>Pseudomonadati</taxon>
        <taxon>Pseudomonadota</taxon>
        <taxon>Gammaproteobacteria</taxon>
        <taxon>Enterobacterales</taxon>
        <taxon>Enterobacteriaceae</taxon>
        <taxon>Salmonella</taxon>
    </lineage>
</organism>
<dbReference type="EMBL" id="DAAWYJ010000015">
    <property type="protein sequence ID" value="HAG0016124.1"/>
    <property type="molecule type" value="Genomic_DNA"/>
</dbReference>
<reference evidence="2" key="1">
    <citation type="journal article" date="2018" name="Genome Biol.">
        <title>SKESA: strategic k-mer extension for scrupulous assemblies.</title>
        <authorList>
            <person name="Souvorov A."/>
            <person name="Agarwala R."/>
            <person name="Lipman D.J."/>
        </authorList>
    </citation>
    <scope>NUCLEOTIDE SEQUENCE</scope>
    <source>
        <strain evidence="2">MA.CK_00/00002125</strain>
    </source>
</reference>